<feature type="transmembrane region" description="Helical" evidence="1">
    <location>
        <begin position="20"/>
        <end position="41"/>
    </location>
</feature>
<evidence type="ECO:0000313" key="2">
    <source>
        <dbReference type="EMBL" id="KAF5315144.1"/>
    </source>
</evidence>
<keyword evidence="1" id="KW-0472">Membrane</keyword>
<dbReference type="OrthoDB" id="3039972at2759"/>
<name>A0A8H5B238_9AGAR</name>
<dbReference type="EMBL" id="JAACJJ010000043">
    <property type="protein sequence ID" value="KAF5315144.1"/>
    <property type="molecule type" value="Genomic_DNA"/>
</dbReference>
<gene>
    <name evidence="2" type="ORF">D9619_007584</name>
</gene>
<dbReference type="AlphaFoldDB" id="A0A8H5B238"/>
<sequence>MSIPASQIHDVINSAYNSMLLETFLCGLYTLLFAYALRLLLHKGKKRISATLALLWVIVMISFSLDLWYHHSAFVVHSDTALDIAGFIERVSPEIDQSIFIMDNIFSGSSNWLADAILIWRCYVLWDNKKWMLAPLPILLVADIVIPCVSYFSPLSNNPRIVITLLLTFYAISTTITVIGTSLIILRILVVTVEDPQGNRRSAYRKIQRVMVESGIVYSAAMILAAITSLLQLIQLSQGVSYFAAQASVYCEAALVPLSGVGPTLIAVQVARETSQPLVSATHTLSHLTFRRSARRNETFTTDSGNPDGLSQMAFENMGYPTQEDHYIQGSDISNVHKDAHQGHDEMSTRHESA</sequence>
<evidence type="ECO:0000256" key="1">
    <source>
        <dbReference type="SAM" id="Phobius"/>
    </source>
</evidence>
<keyword evidence="1" id="KW-1133">Transmembrane helix</keyword>
<comment type="caution">
    <text evidence="2">The sequence shown here is derived from an EMBL/GenBank/DDBJ whole genome shotgun (WGS) entry which is preliminary data.</text>
</comment>
<accession>A0A8H5B238</accession>
<organism evidence="2 3">
    <name type="scientific">Psilocybe cf. subviscida</name>
    <dbReference type="NCBI Taxonomy" id="2480587"/>
    <lineage>
        <taxon>Eukaryota</taxon>
        <taxon>Fungi</taxon>
        <taxon>Dikarya</taxon>
        <taxon>Basidiomycota</taxon>
        <taxon>Agaricomycotina</taxon>
        <taxon>Agaricomycetes</taxon>
        <taxon>Agaricomycetidae</taxon>
        <taxon>Agaricales</taxon>
        <taxon>Agaricineae</taxon>
        <taxon>Strophariaceae</taxon>
        <taxon>Psilocybe</taxon>
    </lineage>
</organism>
<feature type="transmembrane region" description="Helical" evidence="1">
    <location>
        <begin position="132"/>
        <end position="153"/>
    </location>
</feature>
<reference evidence="2 3" key="1">
    <citation type="journal article" date="2020" name="ISME J.">
        <title>Uncovering the hidden diversity of litter-decomposition mechanisms in mushroom-forming fungi.</title>
        <authorList>
            <person name="Floudas D."/>
            <person name="Bentzer J."/>
            <person name="Ahren D."/>
            <person name="Johansson T."/>
            <person name="Persson P."/>
            <person name="Tunlid A."/>
        </authorList>
    </citation>
    <scope>NUCLEOTIDE SEQUENCE [LARGE SCALE GENOMIC DNA]</scope>
    <source>
        <strain evidence="2 3">CBS 101986</strain>
    </source>
</reference>
<feature type="transmembrane region" description="Helical" evidence="1">
    <location>
        <begin position="210"/>
        <end position="234"/>
    </location>
</feature>
<protein>
    <submittedName>
        <fullName evidence="2">Uncharacterized protein</fullName>
    </submittedName>
</protein>
<keyword evidence="3" id="KW-1185">Reference proteome</keyword>
<feature type="transmembrane region" description="Helical" evidence="1">
    <location>
        <begin position="99"/>
        <end position="120"/>
    </location>
</feature>
<feature type="transmembrane region" description="Helical" evidence="1">
    <location>
        <begin position="165"/>
        <end position="190"/>
    </location>
</feature>
<feature type="transmembrane region" description="Helical" evidence="1">
    <location>
        <begin position="48"/>
        <end position="69"/>
    </location>
</feature>
<keyword evidence="1" id="KW-0812">Transmembrane</keyword>
<dbReference type="Proteomes" id="UP000567179">
    <property type="component" value="Unassembled WGS sequence"/>
</dbReference>
<proteinExistence type="predicted"/>
<evidence type="ECO:0000313" key="3">
    <source>
        <dbReference type="Proteomes" id="UP000567179"/>
    </source>
</evidence>